<evidence type="ECO:0000313" key="2">
    <source>
        <dbReference type="EMBL" id="PSL57330.1"/>
    </source>
</evidence>
<gene>
    <name evidence="2" type="ORF">B0I31_102308</name>
</gene>
<evidence type="ECO:0000313" key="3">
    <source>
        <dbReference type="Proteomes" id="UP000241118"/>
    </source>
</evidence>
<dbReference type="EMBL" id="PYAX01000002">
    <property type="protein sequence ID" value="PSL57330.1"/>
    <property type="molecule type" value="Genomic_DNA"/>
</dbReference>
<keyword evidence="1" id="KW-0812">Transmembrane</keyword>
<dbReference type="AlphaFoldDB" id="A0A2P8IFV7"/>
<comment type="caution">
    <text evidence="2">The sequence shown here is derived from an EMBL/GenBank/DDBJ whole genome shotgun (WGS) entry which is preliminary data.</text>
</comment>
<keyword evidence="3" id="KW-1185">Reference proteome</keyword>
<accession>A0A2P8IFV7</accession>
<proteinExistence type="predicted"/>
<dbReference type="Proteomes" id="UP000241118">
    <property type="component" value="Unassembled WGS sequence"/>
</dbReference>
<name>A0A2P8IFV7_SACCR</name>
<protein>
    <submittedName>
        <fullName evidence="2">Putative membrane protein</fullName>
    </submittedName>
</protein>
<reference evidence="2 3" key="1">
    <citation type="submission" date="2018-03" db="EMBL/GenBank/DDBJ databases">
        <title>Genomic Encyclopedia of Type Strains, Phase III (KMG-III): the genomes of soil and plant-associated and newly described type strains.</title>
        <authorList>
            <person name="Whitman W."/>
        </authorList>
    </citation>
    <scope>NUCLEOTIDE SEQUENCE [LARGE SCALE GENOMIC DNA]</scope>
    <source>
        <strain evidence="2 3">CGMCC 4.7097</strain>
    </source>
</reference>
<organism evidence="2 3">
    <name type="scientific">Saccharothrix carnea</name>
    <dbReference type="NCBI Taxonomy" id="1280637"/>
    <lineage>
        <taxon>Bacteria</taxon>
        <taxon>Bacillati</taxon>
        <taxon>Actinomycetota</taxon>
        <taxon>Actinomycetes</taxon>
        <taxon>Pseudonocardiales</taxon>
        <taxon>Pseudonocardiaceae</taxon>
        <taxon>Saccharothrix</taxon>
    </lineage>
</organism>
<dbReference type="OrthoDB" id="3748887at2"/>
<evidence type="ECO:0000256" key="1">
    <source>
        <dbReference type="SAM" id="Phobius"/>
    </source>
</evidence>
<feature type="transmembrane region" description="Helical" evidence="1">
    <location>
        <begin position="12"/>
        <end position="34"/>
    </location>
</feature>
<sequence>MHWYNGYGVGYGGVMMVLIGLLLLGVAVAITVLAMRRTPDDSGSAQRILETRLARGEIDAEEFQRVRDLLRTR</sequence>
<dbReference type="RefSeq" id="WP_106614691.1">
    <property type="nucleotide sequence ID" value="NZ_PYAX01000002.1"/>
</dbReference>
<keyword evidence="1" id="KW-1133">Transmembrane helix</keyword>
<keyword evidence="1" id="KW-0472">Membrane</keyword>